<dbReference type="Proteomes" id="UP001458880">
    <property type="component" value="Unassembled WGS sequence"/>
</dbReference>
<keyword evidence="2" id="KW-1185">Reference proteome</keyword>
<dbReference type="EMBL" id="JASPKY010000014">
    <property type="protein sequence ID" value="KAK9753284.1"/>
    <property type="molecule type" value="Genomic_DNA"/>
</dbReference>
<organism evidence="1 2">
    <name type="scientific">Popillia japonica</name>
    <name type="common">Japanese beetle</name>
    <dbReference type="NCBI Taxonomy" id="7064"/>
    <lineage>
        <taxon>Eukaryota</taxon>
        <taxon>Metazoa</taxon>
        <taxon>Ecdysozoa</taxon>
        <taxon>Arthropoda</taxon>
        <taxon>Hexapoda</taxon>
        <taxon>Insecta</taxon>
        <taxon>Pterygota</taxon>
        <taxon>Neoptera</taxon>
        <taxon>Endopterygota</taxon>
        <taxon>Coleoptera</taxon>
        <taxon>Polyphaga</taxon>
        <taxon>Scarabaeiformia</taxon>
        <taxon>Scarabaeidae</taxon>
        <taxon>Rutelinae</taxon>
        <taxon>Popillia</taxon>
    </lineage>
</organism>
<name>A0AAW1N5T6_POPJA</name>
<comment type="caution">
    <text evidence="1">The sequence shown here is derived from an EMBL/GenBank/DDBJ whole genome shotgun (WGS) entry which is preliminary data.</text>
</comment>
<dbReference type="AlphaFoldDB" id="A0AAW1N5T6"/>
<gene>
    <name evidence="1" type="ORF">QE152_g3459</name>
</gene>
<evidence type="ECO:0000313" key="1">
    <source>
        <dbReference type="EMBL" id="KAK9753284.1"/>
    </source>
</evidence>
<proteinExistence type="predicted"/>
<reference evidence="1 2" key="1">
    <citation type="journal article" date="2024" name="BMC Genomics">
        <title>De novo assembly and annotation of Popillia japonica's genome with initial clues to its potential as an invasive pest.</title>
        <authorList>
            <person name="Cucini C."/>
            <person name="Boschi S."/>
            <person name="Funari R."/>
            <person name="Cardaioli E."/>
            <person name="Iannotti N."/>
            <person name="Marturano G."/>
            <person name="Paoli F."/>
            <person name="Bruttini M."/>
            <person name="Carapelli A."/>
            <person name="Frati F."/>
            <person name="Nardi F."/>
        </authorList>
    </citation>
    <scope>NUCLEOTIDE SEQUENCE [LARGE SCALE GENOMIC DNA]</scope>
    <source>
        <strain evidence="1">DMR45628</strain>
    </source>
</reference>
<evidence type="ECO:0000313" key="2">
    <source>
        <dbReference type="Proteomes" id="UP001458880"/>
    </source>
</evidence>
<accession>A0AAW1N5T6</accession>
<sequence>MMCLAAGMKKTNKHNQITTTTSDDKFITFDNRSVEDCNMGQKKRLKWWKFNWKPVHHRGVTSTPLLAFTETIITNVEHVAFST</sequence>
<protein>
    <submittedName>
        <fullName evidence="1">Uncharacterized protein</fullName>
    </submittedName>
</protein>